<comment type="caution">
    <text evidence="9">The sequence shown here is derived from an EMBL/GenBank/DDBJ whole genome shotgun (WGS) entry which is preliminary data.</text>
</comment>
<dbReference type="InterPro" id="IPR023299">
    <property type="entry name" value="ATPase_P-typ_cyto_dom_N"/>
</dbReference>
<dbReference type="GeneID" id="63806035"/>
<dbReference type="AlphaFoldDB" id="A0A1Y1VXE7"/>
<dbReference type="GO" id="GO:0006883">
    <property type="term" value="P:intracellular sodium ion homeostasis"/>
    <property type="evidence" value="ECO:0007669"/>
    <property type="project" value="TreeGrafter"/>
</dbReference>
<comment type="subcellular location">
    <subcellularLocation>
        <location evidence="1">Cell membrane</location>
        <topology evidence="1">Multi-pass membrane protein</topology>
    </subcellularLocation>
</comment>
<dbReference type="PANTHER" id="PTHR43294">
    <property type="entry name" value="SODIUM/POTASSIUM-TRANSPORTING ATPASE SUBUNIT ALPHA"/>
    <property type="match status" value="1"/>
</dbReference>
<dbReference type="InterPro" id="IPR023298">
    <property type="entry name" value="ATPase_P-typ_TM_dom_sf"/>
</dbReference>
<evidence type="ECO:0000256" key="6">
    <source>
        <dbReference type="SAM" id="Phobius"/>
    </source>
</evidence>
<dbReference type="SUPFAM" id="SSF81665">
    <property type="entry name" value="Calcium ATPase, transmembrane domain M"/>
    <property type="match status" value="1"/>
</dbReference>
<feature type="transmembrane region" description="Helical" evidence="6">
    <location>
        <begin position="776"/>
        <end position="798"/>
    </location>
</feature>
<dbReference type="SUPFAM" id="SSF81660">
    <property type="entry name" value="Metal cation-transporting ATPase, ATP-binding domain N"/>
    <property type="match status" value="1"/>
</dbReference>
<evidence type="ECO:0000313" key="9">
    <source>
        <dbReference type="EMBL" id="ORX65676.1"/>
    </source>
</evidence>
<feature type="domain" description="P-type ATPase A" evidence="7">
    <location>
        <begin position="122"/>
        <end position="225"/>
    </location>
</feature>
<dbReference type="GO" id="GO:0030007">
    <property type="term" value="P:intracellular potassium ion homeostasis"/>
    <property type="evidence" value="ECO:0007669"/>
    <property type="project" value="TreeGrafter"/>
</dbReference>
<dbReference type="SUPFAM" id="SSF81653">
    <property type="entry name" value="Calcium ATPase, transduction domain A"/>
    <property type="match status" value="1"/>
</dbReference>
<feature type="transmembrane region" description="Helical" evidence="6">
    <location>
        <begin position="242"/>
        <end position="264"/>
    </location>
</feature>
<dbReference type="InterPro" id="IPR023214">
    <property type="entry name" value="HAD_sf"/>
</dbReference>
<dbReference type="GO" id="GO:0005524">
    <property type="term" value="F:ATP binding"/>
    <property type="evidence" value="ECO:0007669"/>
    <property type="project" value="InterPro"/>
</dbReference>
<protein>
    <submittedName>
        <fullName evidence="9">Putative K, P-type ATPase</fullName>
    </submittedName>
</protein>
<dbReference type="InterPro" id="IPR008250">
    <property type="entry name" value="ATPase_P-typ_transduc_dom_A_sf"/>
</dbReference>
<evidence type="ECO:0000256" key="5">
    <source>
        <dbReference type="ARBA" id="ARBA00023136"/>
    </source>
</evidence>
<keyword evidence="4 6" id="KW-1133">Transmembrane helix</keyword>
<evidence type="ECO:0000256" key="1">
    <source>
        <dbReference type="ARBA" id="ARBA00004651"/>
    </source>
</evidence>
<dbReference type="PRINTS" id="PR00119">
    <property type="entry name" value="CATATPASE"/>
</dbReference>
<dbReference type="NCBIfam" id="TIGR01494">
    <property type="entry name" value="ATPase_P-type"/>
    <property type="match status" value="1"/>
</dbReference>
<feature type="transmembrane region" description="Helical" evidence="6">
    <location>
        <begin position="89"/>
        <end position="108"/>
    </location>
</feature>
<name>A0A1Y1VXE7_9FUNG</name>
<dbReference type="STRING" id="61395.A0A1Y1VXE7"/>
<feature type="transmembrane region" description="Helical" evidence="6">
    <location>
        <begin position="901"/>
        <end position="921"/>
    </location>
</feature>
<reference evidence="9 10" key="1">
    <citation type="submission" date="2016-07" db="EMBL/GenBank/DDBJ databases">
        <title>Pervasive Adenine N6-methylation of Active Genes in Fungi.</title>
        <authorList>
            <consortium name="DOE Joint Genome Institute"/>
            <person name="Mondo S.J."/>
            <person name="Dannebaum R.O."/>
            <person name="Kuo R.C."/>
            <person name="Labutti K."/>
            <person name="Haridas S."/>
            <person name="Kuo A."/>
            <person name="Salamov A."/>
            <person name="Ahrendt S.R."/>
            <person name="Lipzen A."/>
            <person name="Sullivan W."/>
            <person name="Andreopoulos W.B."/>
            <person name="Clum A."/>
            <person name="Lindquist E."/>
            <person name="Daum C."/>
            <person name="Ramamoorthy G.K."/>
            <person name="Gryganskyi A."/>
            <person name="Culley D."/>
            <person name="Magnuson J.K."/>
            <person name="James T.Y."/>
            <person name="O'Malley M.A."/>
            <person name="Stajich J.E."/>
            <person name="Spatafora J.W."/>
            <person name="Visel A."/>
            <person name="Grigoriev I.V."/>
        </authorList>
    </citation>
    <scope>NUCLEOTIDE SEQUENCE [LARGE SCALE GENOMIC DNA]</scope>
    <source>
        <strain evidence="9 10">ATCC 12442</strain>
    </source>
</reference>
<feature type="transmembrane region" description="Helical" evidence="6">
    <location>
        <begin position="54"/>
        <end position="77"/>
    </location>
</feature>
<keyword evidence="3 6" id="KW-0812">Transmembrane</keyword>
<dbReference type="InterPro" id="IPR036412">
    <property type="entry name" value="HAD-like_sf"/>
</dbReference>
<gene>
    <name evidence="9" type="ORF">DL89DRAFT_276074</name>
</gene>
<dbReference type="EMBL" id="MCFD01000023">
    <property type="protein sequence ID" value="ORX65676.1"/>
    <property type="molecule type" value="Genomic_DNA"/>
</dbReference>
<dbReference type="OrthoDB" id="158672at2759"/>
<dbReference type="Proteomes" id="UP000193922">
    <property type="component" value="Unassembled WGS sequence"/>
</dbReference>
<dbReference type="InterPro" id="IPR050510">
    <property type="entry name" value="Cation_transp_ATPase_P-type"/>
</dbReference>
<dbReference type="InterPro" id="IPR001757">
    <property type="entry name" value="P_typ_ATPase"/>
</dbReference>
<evidence type="ECO:0000259" key="8">
    <source>
        <dbReference type="Pfam" id="PF00689"/>
    </source>
</evidence>
<dbReference type="Pfam" id="PF13246">
    <property type="entry name" value="Cation_ATPase"/>
    <property type="match status" value="1"/>
</dbReference>
<dbReference type="GO" id="GO:0005886">
    <property type="term" value="C:plasma membrane"/>
    <property type="evidence" value="ECO:0007669"/>
    <property type="project" value="UniProtKB-SubCell"/>
</dbReference>
<evidence type="ECO:0000259" key="7">
    <source>
        <dbReference type="Pfam" id="PF00122"/>
    </source>
</evidence>
<accession>A0A1Y1VXE7</accession>
<dbReference type="GO" id="GO:1902600">
    <property type="term" value="P:proton transmembrane transport"/>
    <property type="evidence" value="ECO:0007669"/>
    <property type="project" value="TreeGrafter"/>
</dbReference>
<proteinExistence type="predicted"/>
<dbReference type="FunFam" id="1.20.1110.10:FF:000095">
    <property type="entry name" value="Sodium/potassium-transporting ATPase subunit alpha-1"/>
    <property type="match status" value="1"/>
</dbReference>
<dbReference type="InterPro" id="IPR059000">
    <property type="entry name" value="ATPase_P-type_domA"/>
</dbReference>
<dbReference type="InterPro" id="IPR006068">
    <property type="entry name" value="ATPase_P-typ_cation-transptr_C"/>
</dbReference>
<keyword evidence="5 6" id="KW-0472">Membrane</keyword>
<evidence type="ECO:0000313" key="10">
    <source>
        <dbReference type="Proteomes" id="UP000193922"/>
    </source>
</evidence>
<dbReference type="Gene3D" id="1.20.1110.10">
    <property type="entry name" value="Calcium-transporting ATPase, transmembrane domain"/>
    <property type="match status" value="1"/>
</dbReference>
<feature type="transmembrane region" description="Helical" evidence="6">
    <location>
        <begin position="284"/>
        <end position="306"/>
    </location>
</feature>
<dbReference type="Gene3D" id="3.40.50.1000">
    <property type="entry name" value="HAD superfamily/HAD-like"/>
    <property type="match status" value="1"/>
</dbReference>
<dbReference type="SUPFAM" id="SSF56784">
    <property type="entry name" value="HAD-like"/>
    <property type="match status" value="1"/>
</dbReference>
<dbReference type="Gene3D" id="3.40.1110.10">
    <property type="entry name" value="Calcium-transporting ATPase, cytoplasmic domain N"/>
    <property type="match status" value="1"/>
</dbReference>
<dbReference type="GO" id="GO:1990573">
    <property type="term" value="P:potassium ion import across plasma membrane"/>
    <property type="evidence" value="ECO:0007669"/>
    <property type="project" value="TreeGrafter"/>
</dbReference>
<feature type="transmembrane region" description="Helical" evidence="6">
    <location>
        <begin position="874"/>
        <end position="895"/>
    </location>
</feature>
<dbReference type="PANTHER" id="PTHR43294:SF21">
    <property type="entry name" value="CATION TRANSPORTING ATPASE"/>
    <property type="match status" value="1"/>
</dbReference>
<dbReference type="Pfam" id="PF00689">
    <property type="entry name" value="Cation_ATPase_C"/>
    <property type="match status" value="1"/>
</dbReference>
<feature type="domain" description="Cation-transporting P-type ATPase C-terminal" evidence="8">
    <location>
        <begin position="722"/>
        <end position="928"/>
    </location>
</feature>
<dbReference type="GO" id="GO:0016887">
    <property type="term" value="F:ATP hydrolysis activity"/>
    <property type="evidence" value="ECO:0007669"/>
    <property type="project" value="InterPro"/>
</dbReference>
<organism evidence="9 10">
    <name type="scientific">Linderina pennispora</name>
    <dbReference type="NCBI Taxonomy" id="61395"/>
    <lineage>
        <taxon>Eukaryota</taxon>
        <taxon>Fungi</taxon>
        <taxon>Fungi incertae sedis</taxon>
        <taxon>Zoopagomycota</taxon>
        <taxon>Kickxellomycotina</taxon>
        <taxon>Kickxellomycetes</taxon>
        <taxon>Kickxellales</taxon>
        <taxon>Kickxellaceae</taxon>
        <taxon>Linderina</taxon>
    </lineage>
</organism>
<keyword evidence="2" id="KW-1003">Cell membrane</keyword>
<evidence type="ECO:0000256" key="2">
    <source>
        <dbReference type="ARBA" id="ARBA00022475"/>
    </source>
</evidence>
<keyword evidence="10" id="KW-1185">Reference proteome</keyword>
<dbReference type="GO" id="GO:0005391">
    <property type="term" value="F:P-type sodium:potassium-exchanging transporter activity"/>
    <property type="evidence" value="ECO:0007669"/>
    <property type="project" value="TreeGrafter"/>
</dbReference>
<evidence type="ECO:0000256" key="4">
    <source>
        <dbReference type="ARBA" id="ARBA00022989"/>
    </source>
</evidence>
<evidence type="ECO:0000256" key="3">
    <source>
        <dbReference type="ARBA" id="ARBA00022692"/>
    </source>
</evidence>
<dbReference type="Gene3D" id="2.70.150.10">
    <property type="entry name" value="Calcium-transporting ATPase, cytoplasmic transduction domain A"/>
    <property type="match status" value="1"/>
</dbReference>
<sequence length="942" mass="105873">MALRKVADQLRSLNYHLVSVNDIYNRFSTPVDRRVAKQGRNVFSRASRRIPQRLLRWFFGGFNRFLWVSMIVFWLCWRPIGNPPQAGNLAMAIVIILVIILQASFSAWQEWVTRRAMDSIAEMLPAETLALRDGEWRRLSPADLVQGDIVYLQMGDKAPADMRIVDVSMDAMFDRSALSGAPDPTIGTVNYTNTNYLETRNMGNCTGVVVATGDRTVIGRIAKMMTLKKPDRSILEIEVHRLVNGLTTLSLVVGIVFIILWAVWLRTTFPGFMSVADALANGVGVLVTFVPGSLPISLTLTLTAIARRMQRHNVLIKNLTTVETLGSVSTGTLTQRPRQCCACSCGRPGNDRRGAAPICPSTLVTRLYESAALCNAAEFEESSDTQPLLERPAIGDATDAALLRFSAHIHPEPPTHQILFRIPFNIRNRWQLSVCKPLDGSPFVLDSRGEIVELTDKLRRQMQERQRTWAEQGERVLMLCRRDYGAENPPSRMYQAAQMCMKQGLCCVGLVGMVDPPRREIPGVVDTFRAAGVRVYMVTGDYAATAAVVARQCRIITGMVTDTIDDVMRQVDQPSSTSHCSCKSSMCSEKRCSHSLVVSGPELKMLRSEHWDVMETYEEIVFARITPEQKLQVVEELARRDHYVAVTGDDVNDLPAMRAAQRWPKEAADMVLLDNNFSSIVVAIECGRLVFVNLKKVIIYLLPMTNLSEIVPSLLNVVLGLPIPLSTFLMLVINTVTDVWASINLINEEPESDLLLHPPRNPKREGLVNVRFFLQAYGFIGLWQTFSGHFMFFLCIYLRAGIAPKDVFLAFNKWTDGYMGKSQAELSEIVRVAGSAHFFTLVVMQWGNMFVARTRTLGFFQQNPFRGTKRNPQLLIAIPISIAVALLVNEVGWFNRIFLTGRIPVEFFFLPIPFALFLIVLDETRKMIVRRYPTSLVARLAW</sequence>
<dbReference type="RefSeq" id="XP_040739787.1">
    <property type="nucleotide sequence ID" value="XM_040889387.1"/>
</dbReference>
<dbReference type="Pfam" id="PF00122">
    <property type="entry name" value="E1-E2_ATPase"/>
    <property type="match status" value="1"/>
</dbReference>
<dbReference type="PRINTS" id="PR00121">
    <property type="entry name" value="NAKATPASE"/>
</dbReference>
<dbReference type="GO" id="GO:0036376">
    <property type="term" value="P:sodium ion export across plasma membrane"/>
    <property type="evidence" value="ECO:0007669"/>
    <property type="project" value="TreeGrafter"/>
</dbReference>